<feature type="chain" id="PRO_5045561267" description="DUF7939 domain-containing protein" evidence="2">
    <location>
        <begin position="38"/>
        <end position="450"/>
    </location>
</feature>
<keyword evidence="5" id="KW-1185">Reference proteome</keyword>
<feature type="region of interest" description="Disordered" evidence="1">
    <location>
        <begin position="416"/>
        <end position="450"/>
    </location>
</feature>
<dbReference type="PANTHER" id="PTHR40940:SF1">
    <property type="entry name" value="PROTEIN BATD"/>
    <property type="match status" value="1"/>
</dbReference>
<dbReference type="Proteomes" id="UP001430306">
    <property type="component" value="Unassembled WGS sequence"/>
</dbReference>
<proteinExistence type="predicted"/>
<protein>
    <recommendedName>
        <fullName evidence="3">DUF7939 domain-containing protein</fullName>
    </recommendedName>
</protein>
<dbReference type="InterPro" id="IPR057699">
    <property type="entry name" value="DUF7939"/>
</dbReference>
<evidence type="ECO:0000256" key="2">
    <source>
        <dbReference type="SAM" id="SignalP"/>
    </source>
</evidence>
<evidence type="ECO:0000259" key="3">
    <source>
        <dbReference type="Pfam" id="PF25607"/>
    </source>
</evidence>
<comment type="caution">
    <text evidence="4">The sequence shown here is derived from an EMBL/GenBank/DDBJ whole genome shotgun (WGS) entry which is preliminary data.</text>
</comment>
<organism evidence="4 5">
    <name type="scientific">Rhodopirellula halodulae</name>
    <dbReference type="NCBI Taxonomy" id="2894198"/>
    <lineage>
        <taxon>Bacteria</taxon>
        <taxon>Pseudomonadati</taxon>
        <taxon>Planctomycetota</taxon>
        <taxon>Planctomycetia</taxon>
        <taxon>Pirellulales</taxon>
        <taxon>Pirellulaceae</taxon>
        <taxon>Rhodopirellula</taxon>
    </lineage>
</organism>
<dbReference type="RefSeq" id="WP_230274584.1">
    <property type="nucleotide sequence ID" value="NZ_JAJKFW010000025.1"/>
</dbReference>
<evidence type="ECO:0000313" key="4">
    <source>
        <dbReference type="EMBL" id="MCC9643628.1"/>
    </source>
</evidence>
<name>A0ABS8NJ85_9BACT</name>
<reference evidence="4" key="1">
    <citation type="submission" date="2021-11" db="EMBL/GenBank/DDBJ databases">
        <title>Genome sequence.</title>
        <authorList>
            <person name="Sun Q."/>
        </authorList>
    </citation>
    <scope>NUCLEOTIDE SEQUENCE</scope>
    <source>
        <strain evidence="4">JC740</strain>
    </source>
</reference>
<dbReference type="PANTHER" id="PTHR40940">
    <property type="entry name" value="PROTEIN BATD-RELATED"/>
    <property type="match status" value="1"/>
</dbReference>
<dbReference type="InterPro" id="IPR025738">
    <property type="entry name" value="BatD"/>
</dbReference>
<sequence length="450" mass="49547">MRNHPTDRQNRRRLSASALASVLIAGWLCLTPSTVLSADEETPQPVEIDVPNPKAWVGQRLSFTVKVRAPGSFVGATSFTLPQISRAVIVQVGSPVVSSEDVGDESWFVQTHEFALYSQASGQVTIPAFKVRYSNRDGFTGPSTDHSEQTPAAQVEIQRPPDQDPNVFLVTTDNIKVEEKWEPTPGKAQQGDVIQRVITQTADEVSGMVLAPPPSKVPEGVQVYLKSPEVTDNTERGEFTGQRRDTVKYQLQRSGQITLPAIRYVWWDPEKESFGSTSLPEVTFDVAAAPQPHIADTDNQNRAWLPWIMLTVAALIAFAATQTQRIRGCWQTLHRWWNPPERVASKKLIQACESNDASAAEAAWSEWQNVTSSDQNVSAELNPAELDAAIMELHRSLYGGDADSSWNGQPLRQAFERSRQHGSAGQFGSVGQHGSVGERVSRPLPPLNPL</sequence>
<feature type="signal peptide" evidence="2">
    <location>
        <begin position="1"/>
        <end position="37"/>
    </location>
</feature>
<gene>
    <name evidence="4" type="ORF">LOC71_15185</name>
</gene>
<dbReference type="Pfam" id="PF25607">
    <property type="entry name" value="DUF7939"/>
    <property type="match status" value="1"/>
</dbReference>
<keyword evidence="2" id="KW-0732">Signal</keyword>
<accession>A0ABS8NJ85</accession>
<dbReference type="EMBL" id="JAJKFW010000025">
    <property type="protein sequence ID" value="MCC9643628.1"/>
    <property type="molecule type" value="Genomic_DNA"/>
</dbReference>
<evidence type="ECO:0000256" key="1">
    <source>
        <dbReference type="SAM" id="MobiDB-lite"/>
    </source>
</evidence>
<evidence type="ECO:0000313" key="5">
    <source>
        <dbReference type="Proteomes" id="UP001430306"/>
    </source>
</evidence>
<feature type="domain" description="DUF7939" evidence="3">
    <location>
        <begin position="342"/>
        <end position="420"/>
    </location>
</feature>